<gene>
    <name evidence="1" type="ORF">Krac_3020</name>
</gene>
<organism evidence="1 2">
    <name type="scientific">Ktedonobacter racemifer DSM 44963</name>
    <dbReference type="NCBI Taxonomy" id="485913"/>
    <lineage>
        <taxon>Bacteria</taxon>
        <taxon>Bacillati</taxon>
        <taxon>Chloroflexota</taxon>
        <taxon>Ktedonobacteria</taxon>
        <taxon>Ktedonobacterales</taxon>
        <taxon>Ktedonobacteraceae</taxon>
        <taxon>Ktedonobacter</taxon>
    </lineage>
</organism>
<dbReference type="PROSITE" id="PS51257">
    <property type="entry name" value="PROKAR_LIPOPROTEIN"/>
    <property type="match status" value="1"/>
</dbReference>
<proteinExistence type="predicted"/>
<dbReference type="EMBL" id="ADVG01000004">
    <property type="protein sequence ID" value="EFH82230.1"/>
    <property type="molecule type" value="Genomic_DNA"/>
</dbReference>
<keyword evidence="2" id="KW-1185">Reference proteome</keyword>
<evidence type="ECO:0008006" key="3">
    <source>
        <dbReference type="Google" id="ProtNLM"/>
    </source>
</evidence>
<reference evidence="1 2" key="1">
    <citation type="journal article" date="2011" name="Stand. Genomic Sci.">
        <title>Non-contiguous finished genome sequence and contextual data of the filamentous soil bacterium Ktedonobacter racemifer type strain (SOSP1-21).</title>
        <authorList>
            <person name="Chang Y.J."/>
            <person name="Land M."/>
            <person name="Hauser L."/>
            <person name="Chertkov O."/>
            <person name="Del Rio T.G."/>
            <person name="Nolan M."/>
            <person name="Copeland A."/>
            <person name="Tice H."/>
            <person name="Cheng J.F."/>
            <person name="Lucas S."/>
            <person name="Han C."/>
            <person name="Goodwin L."/>
            <person name="Pitluck S."/>
            <person name="Ivanova N."/>
            <person name="Ovchinikova G."/>
            <person name="Pati A."/>
            <person name="Chen A."/>
            <person name="Palaniappan K."/>
            <person name="Mavromatis K."/>
            <person name="Liolios K."/>
            <person name="Brettin T."/>
            <person name="Fiebig A."/>
            <person name="Rohde M."/>
            <person name="Abt B."/>
            <person name="Goker M."/>
            <person name="Detter J.C."/>
            <person name="Woyke T."/>
            <person name="Bristow J."/>
            <person name="Eisen J.A."/>
            <person name="Markowitz V."/>
            <person name="Hugenholtz P."/>
            <person name="Kyrpides N.C."/>
            <person name="Klenk H.P."/>
            <person name="Lapidus A."/>
        </authorList>
    </citation>
    <scope>NUCLEOTIDE SEQUENCE [LARGE SCALE GENOMIC DNA]</scope>
    <source>
        <strain evidence="2">DSM 44963</strain>
    </source>
</reference>
<name>D6U090_KTERA</name>
<sequence length="190" mass="19679">MRMKTLPVRHGVRVSIIASLLGLFILAMSGCGSASGGSTSDNPSSTNAVTQTVVPSASATSASKAPTALATSTTPGTKAILNCGTIRISATPIAVDAKTRDAKECFWHAYQQCQAATLTVNFTGVDTITRRILTLSQGTPCHVTEVVQHSIVPQPVKTTGNYSCGSIDRTSQALVIKTCGKDGDITIPLS</sequence>
<evidence type="ECO:0000313" key="1">
    <source>
        <dbReference type="EMBL" id="EFH82230.1"/>
    </source>
</evidence>
<evidence type="ECO:0000313" key="2">
    <source>
        <dbReference type="Proteomes" id="UP000004508"/>
    </source>
</evidence>
<comment type="caution">
    <text evidence="1">The sequence shown here is derived from an EMBL/GenBank/DDBJ whole genome shotgun (WGS) entry which is preliminary data.</text>
</comment>
<dbReference type="InParanoid" id="D6U090"/>
<dbReference type="OrthoDB" id="166002at2"/>
<dbReference type="RefSeq" id="WP_007920178.1">
    <property type="nucleotide sequence ID" value="NZ_ADVG01000004.1"/>
</dbReference>
<dbReference type="Proteomes" id="UP000004508">
    <property type="component" value="Unassembled WGS sequence"/>
</dbReference>
<accession>D6U090</accession>
<dbReference type="AlphaFoldDB" id="D6U090"/>
<protein>
    <recommendedName>
        <fullName evidence="3">Lipoprotein</fullName>
    </recommendedName>
</protein>